<feature type="signal peptide" evidence="1">
    <location>
        <begin position="1"/>
        <end position="26"/>
    </location>
</feature>
<evidence type="ECO:0000313" key="2">
    <source>
        <dbReference type="EMBL" id="KAH3859748.1"/>
    </source>
</evidence>
<reference evidence="2" key="1">
    <citation type="journal article" date="2019" name="bioRxiv">
        <title>The Genome of the Zebra Mussel, Dreissena polymorpha: A Resource for Invasive Species Research.</title>
        <authorList>
            <person name="McCartney M.A."/>
            <person name="Auch B."/>
            <person name="Kono T."/>
            <person name="Mallez S."/>
            <person name="Zhang Y."/>
            <person name="Obille A."/>
            <person name="Becker A."/>
            <person name="Abrahante J.E."/>
            <person name="Garbe J."/>
            <person name="Badalamenti J.P."/>
            <person name="Herman A."/>
            <person name="Mangelson H."/>
            <person name="Liachko I."/>
            <person name="Sullivan S."/>
            <person name="Sone E.D."/>
            <person name="Koren S."/>
            <person name="Silverstein K.A.T."/>
            <person name="Beckman K.B."/>
            <person name="Gohl D.M."/>
        </authorList>
    </citation>
    <scope>NUCLEOTIDE SEQUENCE</scope>
    <source>
        <strain evidence="2">Duluth1</strain>
        <tissue evidence="2">Whole animal</tissue>
    </source>
</reference>
<organism evidence="2 3">
    <name type="scientific">Dreissena polymorpha</name>
    <name type="common">Zebra mussel</name>
    <name type="synonym">Mytilus polymorpha</name>
    <dbReference type="NCBI Taxonomy" id="45954"/>
    <lineage>
        <taxon>Eukaryota</taxon>
        <taxon>Metazoa</taxon>
        <taxon>Spiralia</taxon>
        <taxon>Lophotrochozoa</taxon>
        <taxon>Mollusca</taxon>
        <taxon>Bivalvia</taxon>
        <taxon>Autobranchia</taxon>
        <taxon>Heteroconchia</taxon>
        <taxon>Euheterodonta</taxon>
        <taxon>Imparidentia</taxon>
        <taxon>Neoheterodontei</taxon>
        <taxon>Myida</taxon>
        <taxon>Dreissenoidea</taxon>
        <taxon>Dreissenidae</taxon>
        <taxon>Dreissena</taxon>
    </lineage>
</organism>
<keyword evidence="3" id="KW-1185">Reference proteome</keyword>
<evidence type="ECO:0000256" key="1">
    <source>
        <dbReference type="SAM" id="SignalP"/>
    </source>
</evidence>
<feature type="chain" id="PRO_5039161792" evidence="1">
    <location>
        <begin position="27"/>
        <end position="75"/>
    </location>
</feature>
<keyword evidence="1" id="KW-0732">Signal</keyword>
<dbReference type="AlphaFoldDB" id="A0A9D4LJK6"/>
<proteinExistence type="predicted"/>
<sequence>MATLAHNPLNRAIDAMFMAILMRTLAELVLSSDRTASKFLNLVNSSIDGSSTYGDRVVEVMDGLMHYPCVCLYYG</sequence>
<dbReference type="EMBL" id="JAIWYP010000003">
    <property type="protein sequence ID" value="KAH3859748.1"/>
    <property type="molecule type" value="Genomic_DNA"/>
</dbReference>
<name>A0A9D4LJK6_DREPO</name>
<accession>A0A9D4LJK6</accession>
<dbReference type="Proteomes" id="UP000828390">
    <property type="component" value="Unassembled WGS sequence"/>
</dbReference>
<evidence type="ECO:0000313" key="3">
    <source>
        <dbReference type="Proteomes" id="UP000828390"/>
    </source>
</evidence>
<reference evidence="2" key="2">
    <citation type="submission" date="2020-11" db="EMBL/GenBank/DDBJ databases">
        <authorList>
            <person name="McCartney M.A."/>
            <person name="Auch B."/>
            <person name="Kono T."/>
            <person name="Mallez S."/>
            <person name="Becker A."/>
            <person name="Gohl D.M."/>
            <person name="Silverstein K.A.T."/>
            <person name="Koren S."/>
            <person name="Bechman K.B."/>
            <person name="Herman A."/>
            <person name="Abrahante J.E."/>
            <person name="Garbe J."/>
        </authorList>
    </citation>
    <scope>NUCLEOTIDE SEQUENCE</scope>
    <source>
        <strain evidence="2">Duluth1</strain>
        <tissue evidence="2">Whole animal</tissue>
    </source>
</reference>
<comment type="caution">
    <text evidence="2">The sequence shown here is derived from an EMBL/GenBank/DDBJ whole genome shotgun (WGS) entry which is preliminary data.</text>
</comment>
<protein>
    <submittedName>
        <fullName evidence="2">Uncharacterized protein</fullName>
    </submittedName>
</protein>
<gene>
    <name evidence="2" type="ORF">DPMN_102571</name>
</gene>